<dbReference type="CDD" id="cd10950">
    <property type="entry name" value="CE4_BsYlxY_like"/>
    <property type="match status" value="1"/>
</dbReference>
<accession>A0ABY4EG87</accession>
<dbReference type="Proteomes" id="UP000831787">
    <property type="component" value="Chromosome"/>
</dbReference>
<dbReference type="PROSITE" id="PS51677">
    <property type="entry name" value="NODB"/>
    <property type="match status" value="1"/>
</dbReference>
<organism evidence="2 3">
    <name type="scientific">Halobacillus salinarum</name>
    <dbReference type="NCBI Taxonomy" id="2932257"/>
    <lineage>
        <taxon>Bacteria</taxon>
        <taxon>Bacillati</taxon>
        <taxon>Bacillota</taxon>
        <taxon>Bacilli</taxon>
        <taxon>Bacillales</taxon>
        <taxon>Bacillaceae</taxon>
        <taxon>Halobacillus</taxon>
    </lineage>
</organism>
<feature type="domain" description="NodB homology" evidence="1">
    <location>
        <begin position="122"/>
        <end position="299"/>
    </location>
</feature>
<reference evidence="2 3" key="1">
    <citation type="submission" date="2022-04" db="EMBL/GenBank/DDBJ databases">
        <title>Halobacillus sp. isolated from saltern.</title>
        <authorList>
            <person name="Won M."/>
            <person name="Lee C.-M."/>
            <person name="Woen H.-Y."/>
            <person name="Kwon S.-W."/>
        </authorList>
    </citation>
    <scope>NUCLEOTIDE SEQUENCE [LARGE SCALE GENOMIC DNA]</scope>
    <source>
        <strain evidence="2 3">SSBR10-3</strain>
    </source>
</reference>
<keyword evidence="3" id="KW-1185">Reference proteome</keyword>
<evidence type="ECO:0000313" key="2">
    <source>
        <dbReference type="EMBL" id="UOQ43010.1"/>
    </source>
</evidence>
<gene>
    <name evidence="2" type="ORF">MUN89_13745</name>
</gene>
<dbReference type="InterPro" id="IPR011330">
    <property type="entry name" value="Glyco_hydro/deAcase_b/a-brl"/>
</dbReference>
<dbReference type="PANTHER" id="PTHR10587:SF80">
    <property type="entry name" value="CHITOOLIGOSACCHARIDE DEACETYLASE"/>
    <property type="match status" value="1"/>
</dbReference>
<dbReference type="SUPFAM" id="SSF88713">
    <property type="entry name" value="Glycoside hydrolase/deacetylase"/>
    <property type="match status" value="1"/>
</dbReference>
<name>A0ABY4EG87_9BACI</name>
<dbReference type="Pfam" id="PF01522">
    <property type="entry name" value="Polysacc_deac_1"/>
    <property type="match status" value="1"/>
</dbReference>
<protein>
    <submittedName>
        <fullName evidence="2">Polysaccharide deacetylase family protein</fullName>
    </submittedName>
</protein>
<dbReference type="PANTHER" id="PTHR10587">
    <property type="entry name" value="GLYCOSYL TRANSFERASE-RELATED"/>
    <property type="match status" value="1"/>
</dbReference>
<dbReference type="RefSeq" id="WP_244708370.1">
    <property type="nucleotide sequence ID" value="NZ_CP095073.1"/>
</dbReference>
<dbReference type="Gene3D" id="3.20.20.370">
    <property type="entry name" value="Glycoside hydrolase/deacetylase"/>
    <property type="match status" value="1"/>
</dbReference>
<dbReference type="EMBL" id="CP095073">
    <property type="protein sequence ID" value="UOQ43010.1"/>
    <property type="molecule type" value="Genomic_DNA"/>
</dbReference>
<evidence type="ECO:0000259" key="1">
    <source>
        <dbReference type="PROSITE" id="PS51677"/>
    </source>
</evidence>
<evidence type="ECO:0000313" key="3">
    <source>
        <dbReference type="Proteomes" id="UP000831787"/>
    </source>
</evidence>
<proteinExistence type="predicted"/>
<dbReference type="InterPro" id="IPR050248">
    <property type="entry name" value="Polysacc_deacetylase_ArnD"/>
</dbReference>
<sequence>MTNFRIWAVGCIASFFLLGVSLAFISMNDQTQTTSGTDDLYEEIISNKAKYEKPAENAVIDKVWKKTPGIEGRAVDVQASYNKMKKDGVFNEKMLVYKRVKPDISLEDLPSSPIYRGHPDKNMVALLINVSWGEEYIPDMVKIFSKYHVKATFFIDGAFASKHKELVQMIEDEGHTIGSHGYLHKDMAQMSENQAEINMEKANEVLYALTNKKVKWLAPPSGSFTMNTVIAADKLGMETILWTVDTIDWKQPTKQVLLQRVLGKVHNGATILMHPTQVTVDSLPELIEQLKKNYRIGSVPTLLSENR</sequence>
<dbReference type="InterPro" id="IPR002509">
    <property type="entry name" value="NODB_dom"/>
</dbReference>